<keyword evidence="6" id="KW-1185">Reference proteome</keyword>
<gene>
    <name evidence="5" type="primary">Dck</name>
    <name evidence="5" type="ORF">L345_07518</name>
</gene>
<evidence type="ECO:0000259" key="4">
    <source>
        <dbReference type="Pfam" id="PF01712"/>
    </source>
</evidence>
<evidence type="ECO:0000313" key="5">
    <source>
        <dbReference type="EMBL" id="ETE66703.1"/>
    </source>
</evidence>
<name>V8NYE6_OPHHA</name>
<dbReference type="SUPFAM" id="SSF52540">
    <property type="entry name" value="P-loop containing nucleoside triphosphate hydrolases"/>
    <property type="match status" value="1"/>
</dbReference>
<dbReference type="GO" id="GO:0005524">
    <property type="term" value="F:ATP binding"/>
    <property type="evidence" value="ECO:0007669"/>
    <property type="project" value="UniProtKB-KW"/>
</dbReference>
<dbReference type="Pfam" id="PF01712">
    <property type="entry name" value="dNK"/>
    <property type="match status" value="1"/>
</dbReference>
<dbReference type="OrthoDB" id="567086at2759"/>
<dbReference type="PANTHER" id="PTHR10513">
    <property type="entry name" value="DEOXYNUCLEOSIDE KINASE"/>
    <property type="match status" value="1"/>
</dbReference>
<keyword evidence="3" id="KW-0175">Coiled coil</keyword>
<dbReference type="Proteomes" id="UP000018936">
    <property type="component" value="Unassembled WGS sequence"/>
</dbReference>
<dbReference type="GO" id="GO:0004137">
    <property type="term" value="F:deoxycytidine kinase activity"/>
    <property type="evidence" value="ECO:0007669"/>
    <property type="project" value="UniProtKB-EC"/>
</dbReference>
<dbReference type="GO" id="GO:0004136">
    <property type="term" value="F:deoxyadenosine kinase activity"/>
    <property type="evidence" value="ECO:0007669"/>
    <property type="project" value="UniProtKB-EC"/>
</dbReference>
<dbReference type="PANTHER" id="PTHR10513:SF19">
    <property type="entry name" value="DEOXYCYTIDINE KINASE"/>
    <property type="match status" value="1"/>
</dbReference>
<dbReference type="GO" id="GO:0004138">
    <property type="term" value="F:deoxyguanosine kinase activity"/>
    <property type="evidence" value="ECO:0007669"/>
    <property type="project" value="UniProtKB-EC"/>
</dbReference>
<feature type="domain" description="Deoxynucleoside kinase" evidence="4">
    <location>
        <begin position="15"/>
        <end position="126"/>
    </location>
</feature>
<evidence type="ECO:0000256" key="1">
    <source>
        <dbReference type="PIRSR" id="PIRSR000705-1"/>
    </source>
</evidence>
<reference evidence="5 6" key="1">
    <citation type="journal article" date="2013" name="Proc. Natl. Acad. Sci. U.S.A.">
        <title>The king cobra genome reveals dynamic gene evolution and adaptation in the snake venom system.</title>
        <authorList>
            <person name="Vonk F.J."/>
            <person name="Casewell N.R."/>
            <person name="Henkel C.V."/>
            <person name="Heimberg A.M."/>
            <person name="Jansen H.J."/>
            <person name="McCleary R.J."/>
            <person name="Kerkkamp H.M."/>
            <person name="Vos R.A."/>
            <person name="Guerreiro I."/>
            <person name="Calvete J.J."/>
            <person name="Wuster W."/>
            <person name="Woods A.E."/>
            <person name="Logan J.M."/>
            <person name="Harrison R.A."/>
            <person name="Castoe T.A."/>
            <person name="de Koning A.P."/>
            <person name="Pollock D.D."/>
            <person name="Yandell M."/>
            <person name="Calderon D."/>
            <person name="Renjifo C."/>
            <person name="Currier R.B."/>
            <person name="Salgado D."/>
            <person name="Pla D."/>
            <person name="Sanz L."/>
            <person name="Hyder A.S."/>
            <person name="Ribeiro J.M."/>
            <person name="Arntzen J.W."/>
            <person name="van den Thillart G.E."/>
            <person name="Boetzer M."/>
            <person name="Pirovano W."/>
            <person name="Dirks R.P."/>
            <person name="Spaink H.P."/>
            <person name="Duboule D."/>
            <person name="McGlinn E."/>
            <person name="Kini R.M."/>
            <person name="Richardson M.K."/>
        </authorList>
    </citation>
    <scope>NUCLEOTIDE SEQUENCE</scope>
    <source>
        <tissue evidence="5">Blood</tissue>
    </source>
</reference>
<evidence type="ECO:0000256" key="2">
    <source>
        <dbReference type="PIRSR" id="PIRSR000705-3"/>
    </source>
</evidence>
<proteinExistence type="predicted"/>
<feature type="coiled-coil region" evidence="3">
    <location>
        <begin position="93"/>
        <end position="120"/>
    </location>
</feature>
<comment type="caution">
    <text evidence="5">The sequence shown here is derived from an EMBL/GenBank/DDBJ whole genome shotgun (WGS) entry which is preliminary data.</text>
</comment>
<dbReference type="InterPro" id="IPR027417">
    <property type="entry name" value="P-loop_NTPase"/>
</dbReference>
<feature type="non-terminal residue" evidence="5">
    <location>
        <position position="1"/>
    </location>
</feature>
<evidence type="ECO:0000256" key="3">
    <source>
        <dbReference type="SAM" id="Coils"/>
    </source>
</evidence>
<dbReference type="AlphaFoldDB" id="V8NYE6"/>
<accession>V8NYE6</accession>
<dbReference type="GO" id="GO:0005739">
    <property type="term" value="C:mitochondrion"/>
    <property type="evidence" value="ECO:0007669"/>
    <property type="project" value="TreeGrafter"/>
</dbReference>
<feature type="active site" description="Proton acceptor" evidence="1">
    <location>
        <position position="118"/>
    </location>
</feature>
<keyword evidence="5" id="KW-0418">Kinase</keyword>
<dbReference type="GO" id="GO:0005634">
    <property type="term" value="C:nucleus"/>
    <property type="evidence" value="ECO:0007669"/>
    <property type="project" value="UniProtKB-SubCell"/>
</dbReference>
<evidence type="ECO:0000313" key="6">
    <source>
        <dbReference type="Proteomes" id="UP000018936"/>
    </source>
</evidence>
<sequence length="165" mass="18927">MATQPKRSRSSVKKIAIEGNIAAGKSTFVNILKKAREEWEVVPEPVAKWCNVQDSHDDSEELTSSQKSGGNLLQMMYEKPERWSFTFQAYACLSRIRAQVKSLEGKLKEAENAAIFFERSVYSDRTEFEYLQKIPILTLDVNEDFKGNRDKHENMIEKGYITPEG</sequence>
<dbReference type="InterPro" id="IPR050566">
    <property type="entry name" value="Deoxyribonucleoside_kinase"/>
</dbReference>
<dbReference type="InterPro" id="IPR031314">
    <property type="entry name" value="DNK_dom"/>
</dbReference>
<keyword evidence="2" id="KW-0067">ATP-binding</keyword>
<keyword evidence="5" id="KW-0808">Transferase</keyword>
<organism evidence="5 6">
    <name type="scientific">Ophiophagus hannah</name>
    <name type="common">King cobra</name>
    <name type="synonym">Naja hannah</name>
    <dbReference type="NCBI Taxonomy" id="8665"/>
    <lineage>
        <taxon>Eukaryota</taxon>
        <taxon>Metazoa</taxon>
        <taxon>Chordata</taxon>
        <taxon>Craniata</taxon>
        <taxon>Vertebrata</taxon>
        <taxon>Euteleostomi</taxon>
        <taxon>Lepidosauria</taxon>
        <taxon>Squamata</taxon>
        <taxon>Bifurcata</taxon>
        <taxon>Unidentata</taxon>
        <taxon>Episquamata</taxon>
        <taxon>Toxicofera</taxon>
        <taxon>Serpentes</taxon>
        <taxon>Colubroidea</taxon>
        <taxon>Elapidae</taxon>
        <taxon>Elapinae</taxon>
        <taxon>Ophiophagus</taxon>
    </lineage>
</organism>
<keyword evidence="2" id="KW-0547">Nucleotide-binding</keyword>
<feature type="binding site" evidence="2">
    <location>
        <begin position="19"/>
        <end position="27"/>
    </location>
    <ligand>
        <name>ATP</name>
        <dbReference type="ChEBI" id="CHEBI:30616"/>
    </ligand>
</feature>
<dbReference type="Gene3D" id="3.40.50.300">
    <property type="entry name" value="P-loop containing nucleotide triphosphate hydrolases"/>
    <property type="match status" value="1"/>
</dbReference>
<dbReference type="EMBL" id="AZIM01001500">
    <property type="protein sequence ID" value="ETE66703.1"/>
    <property type="molecule type" value="Genomic_DNA"/>
</dbReference>
<protein>
    <submittedName>
        <fullName evidence="5">Deoxycytidine kinase</fullName>
    </submittedName>
</protein>